<sequence>MTATIALCGDFQRPWI</sequence>
<accession>A0A0A8Z2Z8</accession>
<dbReference type="EMBL" id="GBRH01264111">
    <property type="protein sequence ID" value="JAD33784.1"/>
    <property type="molecule type" value="Transcribed_RNA"/>
</dbReference>
<reference evidence="1" key="1">
    <citation type="submission" date="2014-09" db="EMBL/GenBank/DDBJ databases">
        <authorList>
            <person name="Magalhaes I.L.F."/>
            <person name="Oliveira U."/>
            <person name="Santos F.R."/>
            <person name="Vidigal T.H.D.A."/>
            <person name="Brescovit A.D."/>
            <person name="Santos A.J."/>
        </authorList>
    </citation>
    <scope>NUCLEOTIDE SEQUENCE</scope>
    <source>
        <tissue evidence="1">Shoot tissue taken approximately 20 cm above the soil surface</tissue>
    </source>
</reference>
<name>A0A0A8Z2Z8_ARUDO</name>
<evidence type="ECO:0000313" key="1">
    <source>
        <dbReference type="EMBL" id="JAD33784.1"/>
    </source>
</evidence>
<organism evidence="1">
    <name type="scientific">Arundo donax</name>
    <name type="common">Giant reed</name>
    <name type="synonym">Donax arundinaceus</name>
    <dbReference type="NCBI Taxonomy" id="35708"/>
    <lineage>
        <taxon>Eukaryota</taxon>
        <taxon>Viridiplantae</taxon>
        <taxon>Streptophyta</taxon>
        <taxon>Embryophyta</taxon>
        <taxon>Tracheophyta</taxon>
        <taxon>Spermatophyta</taxon>
        <taxon>Magnoliopsida</taxon>
        <taxon>Liliopsida</taxon>
        <taxon>Poales</taxon>
        <taxon>Poaceae</taxon>
        <taxon>PACMAD clade</taxon>
        <taxon>Arundinoideae</taxon>
        <taxon>Arundineae</taxon>
        <taxon>Arundo</taxon>
    </lineage>
</organism>
<protein>
    <submittedName>
        <fullName evidence="1">Uncharacterized protein</fullName>
    </submittedName>
</protein>
<reference evidence="1" key="2">
    <citation type="journal article" date="2015" name="Data Brief">
        <title>Shoot transcriptome of the giant reed, Arundo donax.</title>
        <authorList>
            <person name="Barrero R.A."/>
            <person name="Guerrero F.D."/>
            <person name="Moolhuijzen P."/>
            <person name="Goolsby J.A."/>
            <person name="Tidwell J."/>
            <person name="Bellgard S.E."/>
            <person name="Bellgard M.I."/>
        </authorList>
    </citation>
    <scope>NUCLEOTIDE SEQUENCE</scope>
    <source>
        <tissue evidence="1">Shoot tissue taken approximately 20 cm above the soil surface</tissue>
    </source>
</reference>
<proteinExistence type="predicted"/>
<dbReference type="AlphaFoldDB" id="A0A0A8Z2Z8"/>